<reference evidence="2 3" key="1">
    <citation type="submission" date="2017-05" db="EMBL/GenBank/DDBJ databases">
        <title>Genome sequence for an aflatoxigenic pathogen of Argentinian peanut, Aspergillus arachidicola.</title>
        <authorList>
            <person name="Moore G."/>
            <person name="Beltz S.B."/>
            <person name="Mack B.M."/>
        </authorList>
    </citation>
    <scope>NUCLEOTIDE SEQUENCE [LARGE SCALE GENOMIC DNA]</scope>
    <source>
        <strain evidence="2 3">CBS 117610</strain>
    </source>
</reference>
<evidence type="ECO:0000313" key="2">
    <source>
        <dbReference type="EMBL" id="PIG88373.1"/>
    </source>
</evidence>
<feature type="region of interest" description="Disordered" evidence="1">
    <location>
        <begin position="440"/>
        <end position="489"/>
    </location>
</feature>
<sequence length="794" mass="86382">MGLFSCPWFRWGLKHSSAPNVTSCYQLARVESPTPLEEQAEGDDNSMLDYLYRACVPSLTDNGSVCEDKRGSSGLSARLRKRFSKEINAGPKSTDKKARSSFLSFTPKLTSSKPGLLASDGFPSSLMSDRGDDSDVQFMDIPTHANNSSERPYNGPSIWGSVSPLAQPYYETEPDDPGEELAGESSMVVDGPFSGQSEMERPQLPWHPRDYPHWGPVPPITHNADHEHPRKRIGSPYTTGFFDNPGRCSTANRGRLQGYPGRTPISPIPCATSVDSVYGPSSQLSIRKRRQPPPRELKSESHSVHLGSIDISKRLASPSISPRVLSEKSSFDGSGRDKTTGVRSASNQGHNRTKIDTTQAQGQTENVQASNLVASRAKESSSYSRRTSFSSGFSKYQFETKVFSLPESVREPMKNPYADASSLSPSCQSQETAGAIRNIPTAASPCDTNGRAQQSKSPGPCEADPLVAPSRADPQSNAGTAASSSRQVSVGWMSGGRRLGYGYTLIPADDKGNLSPEDTCSLKTCNLNSASTIGEGHDKRSASAVDKPCMEQDNRTGSGKGLPIFEITNMMHRLNLHHWSGATTSSGANNVGEEPSSTSVTSLLWGKFGFLRKSQNEPDPHVDQKAPWSHFCGVGLDHALDGAQTPTRDTVSPVNDIEGQLSKGRMGLHRARSLWTKGRTITDKAHGLETKSPTKIPISTKQNPGLRREKTRVIKFKDRGRKKTISHSLEEKPIFPSPKQHDLSAISRVEESHGPSTGYHERRDGALQVTERSSSDTDLADAYEDCLEVHSLPN</sequence>
<feature type="region of interest" description="Disordered" evidence="1">
    <location>
        <begin position="236"/>
        <end position="388"/>
    </location>
</feature>
<feature type="compositionally biased region" description="Polar residues" evidence="1">
    <location>
        <begin position="273"/>
        <end position="285"/>
    </location>
</feature>
<protein>
    <submittedName>
        <fullName evidence="2">Uncharacterized protein</fullName>
    </submittedName>
</protein>
<feature type="compositionally biased region" description="Polar residues" evidence="1">
    <location>
        <begin position="446"/>
        <end position="457"/>
    </location>
</feature>
<dbReference type="EMBL" id="NEXV01000108">
    <property type="protein sequence ID" value="PIG88373.1"/>
    <property type="molecule type" value="Genomic_DNA"/>
</dbReference>
<feature type="region of interest" description="Disordered" evidence="1">
    <location>
        <begin position="167"/>
        <end position="200"/>
    </location>
</feature>
<accession>A0A2G7G6B5</accession>
<feature type="compositionally biased region" description="Acidic residues" evidence="1">
    <location>
        <begin position="172"/>
        <end position="182"/>
    </location>
</feature>
<feature type="compositionally biased region" description="Basic and acidic residues" evidence="1">
    <location>
        <begin position="748"/>
        <end position="765"/>
    </location>
</feature>
<feature type="compositionally biased region" description="Polar residues" evidence="1">
    <location>
        <begin position="341"/>
        <end position="373"/>
    </location>
</feature>
<feature type="compositionally biased region" description="Basic and acidic residues" evidence="1">
    <location>
        <begin position="293"/>
        <end position="303"/>
    </location>
</feature>
<feature type="compositionally biased region" description="Basic and acidic residues" evidence="1">
    <location>
        <begin position="325"/>
        <end position="340"/>
    </location>
</feature>
<feature type="compositionally biased region" description="Polar residues" evidence="1">
    <location>
        <begin position="473"/>
        <end position="488"/>
    </location>
</feature>
<evidence type="ECO:0000313" key="3">
    <source>
        <dbReference type="Proteomes" id="UP000231358"/>
    </source>
</evidence>
<keyword evidence="3" id="KW-1185">Reference proteome</keyword>
<dbReference type="Proteomes" id="UP000231358">
    <property type="component" value="Unassembled WGS sequence"/>
</dbReference>
<evidence type="ECO:0000256" key="1">
    <source>
        <dbReference type="SAM" id="MobiDB-lite"/>
    </source>
</evidence>
<comment type="caution">
    <text evidence="2">The sequence shown here is derived from an EMBL/GenBank/DDBJ whole genome shotgun (WGS) entry which is preliminary data.</text>
</comment>
<name>A0A2G7G6B5_9EURO</name>
<organism evidence="2 3">
    <name type="scientific">Aspergillus arachidicola</name>
    <dbReference type="NCBI Taxonomy" id="656916"/>
    <lineage>
        <taxon>Eukaryota</taxon>
        <taxon>Fungi</taxon>
        <taxon>Dikarya</taxon>
        <taxon>Ascomycota</taxon>
        <taxon>Pezizomycotina</taxon>
        <taxon>Eurotiomycetes</taxon>
        <taxon>Eurotiomycetidae</taxon>
        <taxon>Eurotiales</taxon>
        <taxon>Aspergillaceae</taxon>
        <taxon>Aspergillus</taxon>
        <taxon>Aspergillus subgen. Circumdati</taxon>
    </lineage>
</organism>
<proteinExistence type="predicted"/>
<feature type="region of interest" description="Disordered" evidence="1">
    <location>
        <begin position="719"/>
        <end position="780"/>
    </location>
</feature>
<feature type="region of interest" description="Disordered" evidence="1">
    <location>
        <begin position="141"/>
        <end position="160"/>
    </location>
</feature>
<feature type="region of interest" description="Disordered" evidence="1">
    <location>
        <begin position="534"/>
        <end position="561"/>
    </location>
</feature>
<dbReference type="AlphaFoldDB" id="A0A2G7G6B5"/>
<gene>
    <name evidence="2" type="ORF">AARAC_001410</name>
</gene>